<name>A0A7N0ZV46_KALFE</name>
<protein>
    <submittedName>
        <fullName evidence="1">Uncharacterized protein</fullName>
    </submittedName>
</protein>
<dbReference type="AlphaFoldDB" id="A0A7N0ZV46"/>
<evidence type="ECO:0000313" key="2">
    <source>
        <dbReference type="Proteomes" id="UP000594263"/>
    </source>
</evidence>
<dbReference type="Proteomes" id="UP000594263">
    <property type="component" value="Unplaced"/>
</dbReference>
<evidence type="ECO:0000313" key="1">
    <source>
        <dbReference type="EnsemblPlants" id="Kaladp0039s0665.1.v1.1.CDS.1"/>
    </source>
</evidence>
<proteinExistence type="predicted"/>
<reference evidence="1" key="1">
    <citation type="submission" date="2021-01" db="UniProtKB">
        <authorList>
            <consortium name="EnsemblPlants"/>
        </authorList>
    </citation>
    <scope>IDENTIFICATION</scope>
</reference>
<organism evidence="1 2">
    <name type="scientific">Kalanchoe fedtschenkoi</name>
    <name type="common">Lavender scallops</name>
    <name type="synonym">South American air plant</name>
    <dbReference type="NCBI Taxonomy" id="63787"/>
    <lineage>
        <taxon>Eukaryota</taxon>
        <taxon>Viridiplantae</taxon>
        <taxon>Streptophyta</taxon>
        <taxon>Embryophyta</taxon>
        <taxon>Tracheophyta</taxon>
        <taxon>Spermatophyta</taxon>
        <taxon>Magnoliopsida</taxon>
        <taxon>eudicotyledons</taxon>
        <taxon>Gunneridae</taxon>
        <taxon>Pentapetalae</taxon>
        <taxon>Saxifragales</taxon>
        <taxon>Crassulaceae</taxon>
        <taxon>Kalanchoe</taxon>
    </lineage>
</organism>
<keyword evidence="2" id="KW-1185">Reference proteome</keyword>
<sequence length="97" mass="11357">MTPSAERRRRAFIDDEIHSSDKYSDEVHSHPHQLNAHSQLLHHHYLSIFFFCICSLSEIRLLVYRSPFHSLSGGIIYTVRVSSRMGESVVLEQRRAY</sequence>
<dbReference type="Gramene" id="Kaladp0039s0665.1.v1.1">
    <property type="protein sequence ID" value="Kaladp0039s0665.1.v1.1.CDS.1"/>
    <property type="gene ID" value="Kaladp0039s0665.v1.1"/>
</dbReference>
<dbReference type="EnsemblPlants" id="Kaladp0039s0665.1.v1.1">
    <property type="protein sequence ID" value="Kaladp0039s0665.1.v1.1.CDS.1"/>
    <property type="gene ID" value="Kaladp0039s0665.v1.1"/>
</dbReference>
<accession>A0A7N0ZV46</accession>